<reference evidence="2 3" key="1">
    <citation type="submission" date="2020-12" db="EMBL/GenBank/DDBJ databases">
        <title>Metabolic potential, ecology and presence of endohyphal bacteria is reflected in genomic diversity of Mucoromycotina.</title>
        <authorList>
            <person name="Muszewska A."/>
            <person name="Okrasinska A."/>
            <person name="Steczkiewicz K."/>
            <person name="Drgas O."/>
            <person name="Orlowska M."/>
            <person name="Perlinska-Lenart U."/>
            <person name="Aleksandrzak-Piekarczyk T."/>
            <person name="Szatraj K."/>
            <person name="Zielenkiewicz U."/>
            <person name="Pilsyk S."/>
            <person name="Malc E."/>
            <person name="Mieczkowski P."/>
            <person name="Kruszewska J.S."/>
            <person name="Biernat P."/>
            <person name="Pawlowska J."/>
        </authorList>
    </citation>
    <scope>NUCLEOTIDE SEQUENCE [LARGE SCALE GENOMIC DNA]</scope>
    <source>
        <strain evidence="2 3">CBS 142.35</strain>
    </source>
</reference>
<dbReference type="GO" id="GO:0003676">
    <property type="term" value="F:nucleic acid binding"/>
    <property type="evidence" value="ECO:0007669"/>
    <property type="project" value="InterPro"/>
</dbReference>
<evidence type="ECO:0000256" key="1">
    <source>
        <dbReference type="SAM" id="MobiDB-lite"/>
    </source>
</evidence>
<dbReference type="SUPFAM" id="SSF56219">
    <property type="entry name" value="DNase I-like"/>
    <property type="match status" value="1"/>
</dbReference>
<gene>
    <name evidence="2" type="ORF">INT45_003782</name>
</gene>
<organism evidence="2 3">
    <name type="scientific">Circinella minor</name>
    <dbReference type="NCBI Taxonomy" id="1195481"/>
    <lineage>
        <taxon>Eukaryota</taxon>
        <taxon>Fungi</taxon>
        <taxon>Fungi incertae sedis</taxon>
        <taxon>Mucoromycota</taxon>
        <taxon>Mucoromycotina</taxon>
        <taxon>Mucoromycetes</taxon>
        <taxon>Mucorales</taxon>
        <taxon>Lichtheimiaceae</taxon>
        <taxon>Circinella</taxon>
    </lineage>
</organism>
<dbReference type="OrthoDB" id="10044727at2759"/>
<feature type="non-terminal residue" evidence="2">
    <location>
        <position position="951"/>
    </location>
</feature>
<feature type="region of interest" description="Disordered" evidence="1">
    <location>
        <begin position="1"/>
        <end position="24"/>
    </location>
</feature>
<feature type="compositionally biased region" description="Basic residues" evidence="1">
    <location>
        <begin position="1"/>
        <end position="10"/>
    </location>
</feature>
<dbReference type="InterPro" id="IPR036397">
    <property type="entry name" value="RNaseH_sf"/>
</dbReference>
<feature type="region of interest" description="Disordered" evidence="1">
    <location>
        <begin position="691"/>
        <end position="776"/>
    </location>
</feature>
<dbReference type="PANTHER" id="PTHR35871:SF1">
    <property type="entry name" value="CXC1-LIKE CYSTEINE CLUSTER ASSOCIATED WITH KDZ TRANSPOSASES DOMAIN-CONTAINING PROTEIN"/>
    <property type="match status" value="1"/>
</dbReference>
<protein>
    <submittedName>
        <fullName evidence="2">Uncharacterized protein</fullName>
    </submittedName>
</protein>
<dbReference type="Proteomes" id="UP000646827">
    <property type="component" value="Unassembled WGS sequence"/>
</dbReference>
<dbReference type="Gene3D" id="3.30.420.10">
    <property type="entry name" value="Ribonuclease H-like superfamily/Ribonuclease H"/>
    <property type="match status" value="1"/>
</dbReference>
<evidence type="ECO:0000313" key="3">
    <source>
        <dbReference type="Proteomes" id="UP000646827"/>
    </source>
</evidence>
<comment type="caution">
    <text evidence="2">The sequence shown here is derived from an EMBL/GenBank/DDBJ whole genome shotgun (WGS) entry which is preliminary data.</text>
</comment>
<sequence length="951" mass="108356">MGGLSKRQKRAREQQKNSKNNRFQKVARIEENVIFTEEDSDDFQVLAELQPVEITPPSTIPIKYNKEVEAASRGKYWGNSKNIKYYREKQAKEKKKGSMEITAFFSPAPAPTPSVNSQQDELSSFEEEVLEDTYYSMTIKEAYEKLTLIASPIMNAKEDAERAMQDYELRKHIGVHTYFKEIIGGKGAIEASQIAATTAWIIPSEHYRARAIRSYAKEYLRFGKISPHQQGKHIKRLSLLSDEDVKASAIQWLKSTKPEKRSMPELLKYINDIVIPDRCALPGHISLSVLHNYLNEWGYTYRVNKGTYFDGHERDDVVEYRQEWAAKMVEYSHFMEIYDEDDVSKVLQPNLLEGQKKIVMVTHDESTFYSNDCKTNLWLYEGENPIRKKSPGGSIMVSEFQCPCHGTMRIQGWKSRTFFHAGTNRDGYWTSKDMMKQLKDDAIPLFENLHPGCQALFLFDQSSNHNAYAPSAKIASRFGLKDKILKSVDERVILPGKYIGTDGEQHIQNFYTLEVNKRETKKGLKEERIWKLKGLRTILEERGLGRWEEFEAKKKHWKTNCGEQANSDHTCCPSHMLAAQPDFVAQKTALHEAVNKAGHLFALYPKYHCETNWIERYWGSAKHIARKECNYTYKALSDNLDGFLDQVSPPSSPPLEIRRYYNRCWRYIHAYNDMYNVTEALFKPPSSLAVNGDDHGSEADYSSALLSPTLSPDMDLDEVEQPHSNTLSNGSTTFSSGIDNEVVTPTSIGTTTPENTHTNNISPTSRVVPLSPETSQFSSSVSDFIEPITTTEPAQAPDTQSPMSLIQTVNGVAARFLLGSTYSEDDINIRIGTLNCRGLPKTDAPQRSKHFIRFLKSQLFDILTLQETHAADQDLQTRFHTQFQSSSSFWSQHVGIVSLNPSLILTLNSFELDGGVMHVTVSHSSFSFSPVNIIVIYAPARYYHREPFYTS</sequence>
<feature type="compositionally biased region" description="Polar residues" evidence="1">
    <location>
        <begin position="722"/>
        <end position="765"/>
    </location>
</feature>
<name>A0A8H7RLU2_9FUNG</name>
<proteinExistence type="predicted"/>
<keyword evidence="3" id="KW-1185">Reference proteome</keyword>
<dbReference type="InterPro" id="IPR036691">
    <property type="entry name" value="Endo/exonu/phosph_ase_sf"/>
</dbReference>
<dbReference type="EMBL" id="JAEPRB010000688">
    <property type="protein sequence ID" value="KAG2213334.1"/>
    <property type="molecule type" value="Genomic_DNA"/>
</dbReference>
<dbReference type="Gene3D" id="3.60.10.10">
    <property type="entry name" value="Endonuclease/exonuclease/phosphatase"/>
    <property type="match status" value="1"/>
</dbReference>
<accession>A0A8H7RLU2</accession>
<evidence type="ECO:0000313" key="2">
    <source>
        <dbReference type="EMBL" id="KAG2213334.1"/>
    </source>
</evidence>
<dbReference type="AlphaFoldDB" id="A0A8H7RLU2"/>
<dbReference type="PANTHER" id="PTHR35871">
    <property type="entry name" value="EXPRESSED PROTEIN"/>
    <property type="match status" value="1"/>
</dbReference>